<dbReference type="PANTHER" id="PTHR11559">
    <property type="entry name" value="CARBOXYLESTERASE"/>
    <property type="match status" value="1"/>
</dbReference>
<dbReference type="OMA" id="TCSVNEM"/>
<keyword evidence="3" id="KW-0732">Signal</keyword>
<protein>
    <recommendedName>
        <fullName evidence="3">Carboxylic ester hydrolase</fullName>
        <ecNumber evidence="3">3.1.1.-</ecNumber>
    </recommendedName>
</protein>
<dbReference type="STRING" id="1344416.A0A139A5K8"/>
<dbReference type="Gene3D" id="3.40.50.1820">
    <property type="entry name" value="alpha/beta hydrolase"/>
    <property type="match status" value="1"/>
</dbReference>
<evidence type="ECO:0000259" key="4">
    <source>
        <dbReference type="Pfam" id="PF00135"/>
    </source>
</evidence>
<dbReference type="InterPro" id="IPR029058">
    <property type="entry name" value="AB_hydrolase_fold"/>
</dbReference>
<dbReference type="AlphaFoldDB" id="A0A139A5K8"/>
<sequence>MVVSILAPAILLLGVAATALPTDYGSPALTSKLGPVVDLGYAAFIGDNKSTPGVDFFGGIPYIQPPLGELRWRKPRQLDESYRWPDWRPLHDARNFGPICIQQPAVVGVGVEDCVTLNVWRPSGVNSTASLPVFVYIHGGGNFYNSAQGFPMASWISTTNGNIIAVNIQYRLGLFGFLASSELMKSGSVNVGLLDQRAALDWIQRHIKAFGGDPDRVTISGESSGGASVLAHMLWKGGEAKPPFRAAILQSIGNDPFPVSEVYENCFSNVTSFVGCDEASDVMGCLRSTSAGTLIAAINHRPQPYCKYLPIVDKETIPDIPSRLLQQGKFSKVPVLAGHTTNDGTAFTGSPTSVTDEASLYSALTSSRYTRLTNATFHRALTHYNLSDFSSFYEMAQELVGDTQFKCWDWFVANKTLEAGVPAFNYRWNTPDPVAVAANPYRGVLHTSDLYYLFDGTNSGVSSIAAQNVFHAFNATEKPLNLEAVSYWTSFARASNPSTFKYSTSPSWPSLNETLSRLVIQEGASNTSTASVVEVTPQKHIERCLFWISVNNETRV</sequence>
<feature type="signal peptide" evidence="3">
    <location>
        <begin position="1"/>
        <end position="17"/>
    </location>
</feature>
<proteinExistence type="inferred from homology"/>
<evidence type="ECO:0000313" key="6">
    <source>
        <dbReference type="Proteomes" id="UP000070544"/>
    </source>
</evidence>
<evidence type="ECO:0000256" key="1">
    <source>
        <dbReference type="ARBA" id="ARBA00005964"/>
    </source>
</evidence>
<dbReference type="InterPro" id="IPR002018">
    <property type="entry name" value="CarbesteraseB"/>
</dbReference>
<evidence type="ECO:0000256" key="3">
    <source>
        <dbReference type="RuleBase" id="RU361235"/>
    </source>
</evidence>
<gene>
    <name evidence="5" type="ORF">M427DRAFT_60056</name>
</gene>
<evidence type="ECO:0000313" key="5">
    <source>
        <dbReference type="EMBL" id="KXS11919.1"/>
    </source>
</evidence>
<name>A0A139A5K8_GONPJ</name>
<dbReference type="OrthoDB" id="2134434at2759"/>
<dbReference type="SUPFAM" id="SSF53474">
    <property type="entry name" value="alpha/beta-Hydrolases"/>
    <property type="match status" value="1"/>
</dbReference>
<feature type="chain" id="PRO_5007230248" description="Carboxylic ester hydrolase" evidence="3">
    <location>
        <begin position="18"/>
        <end position="556"/>
    </location>
</feature>
<reference evidence="5 6" key="1">
    <citation type="journal article" date="2015" name="Genome Biol. Evol.">
        <title>Phylogenomic analyses indicate that early fungi evolved digesting cell walls of algal ancestors of land plants.</title>
        <authorList>
            <person name="Chang Y."/>
            <person name="Wang S."/>
            <person name="Sekimoto S."/>
            <person name="Aerts A.L."/>
            <person name="Choi C."/>
            <person name="Clum A."/>
            <person name="LaButti K.M."/>
            <person name="Lindquist E.A."/>
            <person name="Yee Ngan C."/>
            <person name="Ohm R.A."/>
            <person name="Salamov A.A."/>
            <person name="Grigoriev I.V."/>
            <person name="Spatafora J.W."/>
            <person name="Berbee M.L."/>
        </authorList>
    </citation>
    <scope>NUCLEOTIDE SEQUENCE [LARGE SCALE GENOMIC DNA]</scope>
    <source>
        <strain evidence="5 6">JEL478</strain>
    </source>
</reference>
<dbReference type="Pfam" id="PF00135">
    <property type="entry name" value="COesterase"/>
    <property type="match status" value="1"/>
</dbReference>
<evidence type="ECO:0000256" key="2">
    <source>
        <dbReference type="ARBA" id="ARBA00022801"/>
    </source>
</evidence>
<dbReference type="InterPro" id="IPR019826">
    <property type="entry name" value="Carboxylesterase_B_AS"/>
</dbReference>
<dbReference type="EMBL" id="KQ965794">
    <property type="protein sequence ID" value="KXS11919.1"/>
    <property type="molecule type" value="Genomic_DNA"/>
</dbReference>
<feature type="domain" description="Carboxylesterase type B" evidence="4">
    <location>
        <begin position="37"/>
        <end position="514"/>
    </location>
</feature>
<dbReference type="InterPro" id="IPR050309">
    <property type="entry name" value="Type-B_Carboxylest/Lipase"/>
</dbReference>
<dbReference type="ESTHER" id="gonpr-a0a139a5k8">
    <property type="family name" value="Fungal_carboxylesterase_lipase"/>
</dbReference>
<comment type="similarity">
    <text evidence="1 3">Belongs to the type-B carboxylesterase/lipase family.</text>
</comment>
<dbReference type="EC" id="3.1.1.-" evidence="3"/>
<dbReference type="Proteomes" id="UP000070544">
    <property type="component" value="Unassembled WGS sequence"/>
</dbReference>
<dbReference type="PROSITE" id="PS00122">
    <property type="entry name" value="CARBOXYLESTERASE_B_1"/>
    <property type="match status" value="1"/>
</dbReference>
<organism evidence="5 6">
    <name type="scientific">Gonapodya prolifera (strain JEL478)</name>
    <name type="common">Monoblepharis prolifera</name>
    <dbReference type="NCBI Taxonomy" id="1344416"/>
    <lineage>
        <taxon>Eukaryota</taxon>
        <taxon>Fungi</taxon>
        <taxon>Fungi incertae sedis</taxon>
        <taxon>Chytridiomycota</taxon>
        <taxon>Chytridiomycota incertae sedis</taxon>
        <taxon>Monoblepharidomycetes</taxon>
        <taxon>Monoblepharidales</taxon>
        <taxon>Gonapodyaceae</taxon>
        <taxon>Gonapodya</taxon>
    </lineage>
</organism>
<accession>A0A139A5K8</accession>
<keyword evidence="6" id="KW-1185">Reference proteome</keyword>
<keyword evidence="2 3" id="KW-0378">Hydrolase</keyword>
<dbReference type="GO" id="GO:0016787">
    <property type="term" value="F:hydrolase activity"/>
    <property type="evidence" value="ECO:0007669"/>
    <property type="project" value="UniProtKB-KW"/>
</dbReference>